<evidence type="ECO:0000313" key="1">
    <source>
        <dbReference type="EMBL" id="NGZ86429.1"/>
    </source>
</evidence>
<reference evidence="2" key="1">
    <citation type="submission" date="2023-07" db="EMBL/GenBank/DDBJ databases">
        <title>Duganella aceri sp. nov., isolated from tree sap.</title>
        <authorList>
            <person name="Kim I.S."/>
        </authorList>
    </citation>
    <scope>NUCLEOTIDE SEQUENCE [LARGE SCALE GENOMIC DNA]</scope>
    <source>
        <strain evidence="2">SAP-35</strain>
    </source>
</reference>
<keyword evidence="2" id="KW-1185">Reference proteome</keyword>
<name>A0ABX0FPH8_9BURK</name>
<dbReference type="EMBL" id="JAADJT010000009">
    <property type="protein sequence ID" value="NGZ86429.1"/>
    <property type="molecule type" value="Genomic_DNA"/>
</dbReference>
<dbReference type="Proteomes" id="UP000666369">
    <property type="component" value="Unassembled WGS sequence"/>
</dbReference>
<gene>
    <name evidence="1" type="ORF">GW587_19480</name>
</gene>
<organism evidence="1 2">
    <name type="scientific">Duganella aceris</name>
    <dbReference type="NCBI Taxonomy" id="2703883"/>
    <lineage>
        <taxon>Bacteria</taxon>
        <taxon>Pseudomonadati</taxon>
        <taxon>Pseudomonadota</taxon>
        <taxon>Betaproteobacteria</taxon>
        <taxon>Burkholderiales</taxon>
        <taxon>Oxalobacteraceae</taxon>
        <taxon>Telluria group</taxon>
        <taxon>Duganella</taxon>
    </lineage>
</organism>
<proteinExistence type="predicted"/>
<accession>A0ABX0FPH8</accession>
<protein>
    <submittedName>
        <fullName evidence="1">Uncharacterized protein</fullName>
    </submittedName>
</protein>
<evidence type="ECO:0000313" key="2">
    <source>
        <dbReference type="Proteomes" id="UP000666369"/>
    </source>
</evidence>
<sequence>MKSLTGIPSIPYVVNLATALYDCLIDNRQTQIPMRPYLLSKPEFGCYPIPGPIRDLPSHVNQSPSRIQSDLGVGGASGAHNDLERLARRMDVPPGNFTREVLPRQAAGLLFLFMSFPCEINFLEAISWAKKEPALQCRRNTSRSINFEEDSKHTRTGFAACLPMQTSRISHQK</sequence>
<dbReference type="RefSeq" id="WP_166106277.1">
    <property type="nucleotide sequence ID" value="NZ_JAADJT010000009.1"/>
</dbReference>
<comment type="caution">
    <text evidence="1">The sequence shown here is derived from an EMBL/GenBank/DDBJ whole genome shotgun (WGS) entry which is preliminary data.</text>
</comment>